<dbReference type="PANTHER" id="PTHR41373">
    <property type="entry name" value="DUF2156 DOMAIN-CONTAINING PROTEIN"/>
    <property type="match status" value="1"/>
</dbReference>
<gene>
    <name evidence="2" type="ORF">GTC17253_15780</name>
</gene>
<proteinExistence type="predicted"/>
<evidence type="ECO:0000259" key="1">
    <source>
        <dbReference type="Pfam" id="PF09924"/>
    </source>
</evidence>
<dbReference type="Pfam" id="PF13527">
    <property type="entry name" value="Acetyltransf_9"/>
    <property type="match status" value="1"/>
</dbReference>
<accession>A0AB33ISV4</accession>
<dbReference type="Gene3D" id="3.40.630.30">
    <property type="match status" value="2"/>
</dbReference>
<dbReference type="InterPro" id="IPR024320">
    <property type="entry name" value="LPG_synthase_C"/>
</dbReference>
<name>A0AB33ISV4_9BACT</name>
<dbReference type="SUPFAM" id="SSF55729">
    <property type="entry name" value="Acyl-CoA N-acyltransferases (Nat)"/>
    <property type="match status" value="3"/>
</dbReference>
<dbReference type="InterPro" id="IPR016181">
    <property type="entry name" value="Acyl_CoA_acyltransferase"/>
</dbReference>
<dbReference type="Pfam" id="PF09924">
    <property type="entry name" value="LPG_synthase_C"/>
    <property type="match status" value="1"/>
</dbReference>
<dbReference type="AlphaFoldDB" id="A0AB33ISV4"/>
<organism evidence="2">
    <name type="scientific">Prevotella sp. GTC17253</name>
    <dbReference type="NCBI Taxonomy" id="3236793"/>
    <lineage>
        <taxon>Bacteria</taxon>
        <taxon>Pseudomonadati</taxon>
        <taxon>Bacteroidota</taxon>
        <taxon>Bacteroidia</taxon>
        <taxon>Bacteroidales</taxon>
        <taxon>Prevotellaceae</taxon>
        <taxon>Prevotella</taxon>
    </lineage>
</organism>
<dbReference type="InterPro" id="IPR016732">
    <property type="entry name" value="UCP018688"/>
</dbReference>
<sequence>MLKFKALTTADKEVIQDYTLWGERQNCDLSFANIFSWRFLYNTEWTILDDFLVFRFYTGQHLAYMMPIPHPKTTADGSRKVEICDECSANVIREIRNDSIAMGHPFLMLGVCNFCVDIIESAFPDTFSITPDRDYSDYIYLRTKLTTLSGKKLQSKRNHINKFKSLYPNYEYRPLTTDMIPECQRLAGEWRAGQEDDTEGHSIYSEMRSMTRAFDHWDELGLTGGTIWVDGKLIAFTYGNPINQTTFDVCVEKADTSYEGAFSIINQEFAKHIPEQYVYINREEDMGDEGLRKAKLSYKPDILLEKNVIMEKRPLAQFEDQNRIKEEVKKLWKDTFHDSDAFINLYFDRVYRPEYNICCQLDYHVSAALQTLPYPLLYHGTEVKTAYISGVSVQEEARKQNIGSNLMAQAHFSLFHHDVVFAALIPAEPWLYDWYGKQGYARCITCMPNPADAATVPFAEYDKRQRERTCTLLHNEEQLAVVQEDIRLAREDYRPATETIPAMLRIINAKSALQLWAVQHPDAVCSIRVKHDRDIPMNNAYYMIEKGKVRKTDEPDANAKIMSMAQLAEFIFVDEMAQMELMLN</sequence>
<protein>
    <recommendedName>
        <fullName evidence="1">Phosphatidylglycerol lysyltransferase C-terminal domain-containing protein</fullName>
    </recommendedName>
</protein>
<dbReference type="PANTHER" id="PTHR41373:SF1">
    <property type="entry name" value="PHOSPHATIDYLGLYCEROL LYSYLTRANSFERASE C-TERMINAL DOMAIN-CONTAINING PROTEIN"/>
    <property type="match status" value="1"/>
</dbReference>
<evidence type="ECO:0000313" key="2">
    <source>
        <dbReference type="EMBL" id="BFO71612.1"/>
    </source>
</evidence>
<dbReference type="EMBL" id="AP035785">
    <property type="protein sequence ID" value="BFO71612.1"/>
    <property type="molecule type" value="Genomic_DNA"/>
</dbReference>
<reference evidence="2" key="1">
    <citation type="submission" date="2024-07" db="EMBL/GenBank/DDBJ databases">
        <title>Complete genome sequence of Prevotella sp. YM-2024 GTC17253.</title>
        <authorList>
            <person name="Hayashi M."/>
            <person name="Muto Y."/>
            <person name="Tanaka K."/>
            <person name="Niwa H."/>
        </authorList>
    </citation>
    <scope>NUCLEOTIDE SEQUENCE</scope>
    <source>
        <strain evidence="2">GTC17253</strain>
    </source>
</reference>
<feature type="domain" description="Phosphatidylglycerol lysyltransferase C-terminal" evidence="1">
    <location>
        <begin position="23"/>
        <end position="304"/>
    </location>
</feature>